<keyword evidence="2" id="KW-1185">Reference proteome</keyword>
<dbReference type="AlphaFoldDB" id="A0A8H8QTE9"/>
<dbReference type="RefSeq" id="XP_031001212.1">
    <property type="nucleotide sequence ID" value="XM_031153740.1"/>
</dbReference>
<evidence type="ECO:0000313" key="2">
    <source>
        <dbReference type="Proteomes" id="UP000431533"/>
    </source>
</evidence>
<organism evidence="1 2">
    <name type="scientific">Lachnellula hyalina</name>
    <dbReference type="NCBI Taxonomy" id="1316788"/>
    <lineage>
        <taxon>Eukaryota</taxon>
        <taxon>Fungi</taxon>
        <taxon>Dikarya</taxon>
        <taxon>Ascomycota</taxon>
        <taxon>Pezizomycotina</taxon>
        <taxon>Leotiomycetes</taxon>
        <taxon>Helotiales</taxon>
        <taxon>Lachnaceae</taxon>
        <taxon>Lachnellula</taxon>
    </lineage>
</organism>
<evidence type="ECO:0000313" key="1">
    <source>
        <dbReference type="EMBL" id="TVY22424.1"/>
    </source>
</evidence>
<dbReference type="Proteomes" id="UP000431533">
    <property type="component" value="Unassembled WGS sequence"/>
</dbReference>
<dbReference type="Gene3D" id="3.40.718.10">
    <property type="entry name" value="Isopropylmalate Dehydrogenase"/>
    <property type="match status" value="1"/>
</dbReference>
<comment type="caution">
    <text evidence="1">The sequence shown here is derived from an EMBL/GenBank/DDBJ whole genome shotgun (WGS) entry which is preliminary data.</text>
</comment>
<name>A0A8H8QTE9_9HELO</name>
<reference evidence="1 2" key="1">
    <citation type="submission" date="2018-05" db="EMBL/GenBank/DDBJ databases">
        <title>Genome sequencing and assembly of the regulated plant pathogen Lachnellula willkommii and related sister species for the development of diagnostic species identification markers.</title>
        <authorList>
            <person name="Giroux E."/>
            <person name="Bilodeau G."/>
        </authorList>
    </citation>
    <scope>NUCLEOTIDE SEQUENCE [LARGE SCALE GENOMIC DNA]</scope>
    <source>
        <strain evidence="1 2">CBS 185.66</strain>
    </source>
</reference>
<dbReference type="SUPFAM" id="SSF53659">
    <property type="entry name" value="Isocitrate/Isopropylmalate dehydrogenase-like"/>
    <property type="match status" value="1"/>
</dbReference>
<proteinExistence type="predicted"/>
<dbReference type="GeneID" id="41989021"/>
<gene>
    <name evidence="1" type="primary">LEU2_0</name>
    <name evidence="1" type="ORF">LHYA1_G008823</name>
</gene>
<accession>A0A8H8QTE9</accession>
<dbReference type="OrthoDB" id="419183at2759"/>
<dbReference type="EMBL" id="QGMH01000271">
    <property type="protein sequence ID" value="TVY22424.1"/>
    <property type="molecule type" value="Genomic_DNA"/>
</dbReference>
<sequence length="68" mass="7311">MLRYSFGLVSEAEAIDRAVKKVLDGKNIGGLEIRTRDLGGTAGTVEMGKVVREVLHSILQRSSPGEAQ</sequence>
<protein>
    <submittedName>
        <fullName evidence="1">3-isopropylmalate dehydrogenase</fullName>
    </submittedName>
</protein>